<dbReference type="Pfam" id="PF00535">
    <property type="entry name" value="Glycos_transf_2"/>
    <property type="match status" value="1"/>
</dbReference>
<evidence type="ECO:0000256" key="2">
    <source>
        <dbReference type="ARBA" id="ARBA00022679"/>
    </source>
</evidence>
<dbReference type="InterPro" id="IPR001173">
    <property type="entry name" value="Glyco_trans_2-like"/>
</dbReference>
<comment type="caution">
    <text evidence="4">The sequence shown here is derived from an EMBL/GenBank/DDBJ whole genome shotgun (WGS) entry which is preliminary data.</text>
</comment>
<dbReference type="Gene3D" id="3.90.550.10">
    <property type="entry name" value="Spore Coat Polysaccharide Biosynthesis Protein SpsA, Chain A"/>
    <property type="match status" value="1"/>
</dbReference>
<dbReference type="PANTHER" id="PTHR22916">
    <property type="entry name" value="GLYCOSYLTRANSFERASE"/>
    <property type="match status" value="1"/>
</dbReference>
<evidence type="ECO:0000256" key="1">
    <source>
        <dbReference type="ARBA" id="ARBA00022676"/>
    </source>
</evidence>
<accession>A0A850RAU7</accession>
<dbReference type="EMBL" id="JABZEC010000003">
    <property type="protein sequence ID" value="NVY96446.1"/>
    <property type="molecule type" value="Genomic_DNA"/>
</dbReference>
<protein>
    <submittedName>
        <fullName evidence="4">Glycosyltransferase</fullName>
    </submittedName>
</protein>
<keyword evidence="2 4" id="KW-0808">Transferase</keyword>
<dbReference type="SUPFAM" id="SSF53448">
    <property type="entry name" value="Nucleotide-diphospho-sugar transferases"/>
    <property type="match status" value="1"/>
</dbReference>
<organism evidence="4 5">
    <name type="scientific">Bombilactobacillus apium</name>
    <dbReference type="NCBI Taxonomy" id="2675299"/>
    <lineage>
        <taxon>Bacteria</taxon>
        <taxon>Bacillati</taxon>
        <taxon>Bacillota</taxon>
        <taxon>Bacilli</taxon>
        <taxon>Lactobacillales</taxon>
        <taxon>Lactobacillaceae</taxon>
        <taxon>Bombilactobacillus</taxon>
    </lineage>
</organism>
<name>A0A850RAU7_9LACO</name>
<evidence type="ECO:0000313" key="5">
    <source>
        <dbReference type="Proteomes" id="UP000563523"/>
    </source>
</evidence>
<dbReference type="Proteomes" id="UP000563523">
    <property type="component" value="Unassembled WGS sequence"/>
</dbReference>
<sequence>MPKLSIIIPLYNEAGHLMKNLQSLLAQTNPDFEVILVDDGSTDQTNALASSWVQEHSQFRLLTLPSNQGISSARNAGIKEAQGELITFIDGDDWVEPNYTDFFLRCFTYYHLDLAVCGYIKEPPKKNAKIPTTTIQGFCDQAEVIRQITKMSGSVMGYTWNKVYRTDLIRKYQLEFDPDISLMEDQIFNVQYAVHAQNFYIQSPPLYHYWQHEDSASHTHDLESAKSIGLANYRIAKIILANKKSSSNSNSPSDYDFS</sequence>
<feature type="domain" description="Glycosyltransferase 2-like" evidence="3">
    <location>
        <begin position="5"/>
        <end position="171"/>
    </location>
</feature>
<evidence type="ECO:0000313" key="4">
    <source>
        <dbReference type="EMBL" id="NVY96446.1"/>
    </source>
</evidence>
<dbReference type="RefSeq" id="WP_176942604.1">
    <property type="nucleotide sequence ID" value="NZ_JABZEC010000003.1"/>
</dbReference>
<dbReference type="CDD" id="cd00761">
    <property type="entry name" value="Glyco_tranf_GTA_type"/>
    <property type="match status" value="1"/>
</dbReference>
<gene>
    <name evidence="4" type="ORF">HU830_04570</name>
</gene>
<reference evidence="4 5" key="1">
    <citation type="submission" date="2020-06" db="EMBL/GenBank/DDBJ databases">
        <authorList>
            <person name="Kang J."/>
        </authorList>
    </citation>
    <scope>NUCLEOTIDE SEQUENCE [LARGE SCALE GENOMIC DNA]</scope>
    <source>
        <strain evidence="4 5">DCY120</strain>
    </source>
</reference>
<proteinExistence type="predicted"/>
<keyword evidence="1" id="KW-0328">Glycosyltransferase</keyword>
<dbReference type="InterPro" id="IPR029044">
    <property type="entry name" value="Nucleotide-diphossugar_trans"/>
</dbReference>
<evidence type="ECO:0000259" key="3">
    <source>
        <dbReference type="Pfam" id="PF00535"/>
    </source>
</evidence>
<dbReference type="PANTHER" id="PTHR22916:SF51">
    <property type="entry name" value="GLYCOSYLTRANSFERASE EPSH-RELATED"/>
    <property type="match status" value="1"/>
</dbReference>
<keyword evidence="5" id="KW-1185">Reference proteome</keyword>
<dbReference type="AlphaFoldDB" id="A0A850RAU7"/>
<dbReference type="GO" id="GO:0016757">
    <property type="term" value="F:glycosyltransferase activity"/>
    <property type="evidence" value="ECO:0007669"/>
    <property type="project" value="UniProtKB-KW"/>
</dbReference>